<gene>
    <name evidence="1" type="ORF">N7548_00150</name>
</gene>
<organism evidence="1 2">
    <name type="scientific">Paracholeplasma manati</name>
    <dbReference type="NCBI Taxonomy" id="591373"/>
    <lineage>
        <taxon>Bacteria</taxon>
        <taxon>Bacillati</taxon>
        <taxon>Mycoplasmatota</taxon>
        <taxon>Mollicutes</taxon>
        <taxon>Acholeplasmatales</taxon>
        <taxon>Acholeplasmataceae</taxon>
        <taxon>Paracholeplasma</taxon>
    </lineage>
</organism>
<reference evidence="1" key="1">
    <citation type="submission" date="2022-09" db="EMBL/GenBank/DDBJ databases">
        <title>Novel Mycoplasma species identified in domestic and wild animals.</title>
        <authorList>
            <person name="Volokhov D.V."/>
            <person name="Furtak V.A."/>
            <person name="Zagorodnyaya T.A."/>
        </authorList>
    </citation>
    <scope>NUCLEOTIDE SEQUENCE</scope>
    <source>
        <strain evidence="1">Oakley</strain>
    </source>
</reference>
<evidence type="ECO:0000313" key="1">
    <source>
        <dbReference type="EMBL" id="MCV2231236.1"/>
    </source>
</evidence>
<name>A0ABT2Y3B3_9MOLU</name>
<proteinExistence type="predicted"/>
<protein>
    <submittedName>
        <fullName evidence="1">Uncharacterized protein</fullName>
    </submittedName>
</protein>
<comment type="caution">
    <text evidence="1">The sequence shown here is derived from an EMBL/GenBank/DDBJ whole genome shotgun (WGS) entry which is preliminary data.</text>
</comment>
<dbReference type="RefSeq" id="WP_263607349.1">
    <property type="nucleotide sequence ID" value="NZ_JAOVQM010000001.1"/>
</dbReference>
<sequence length="81" mass="9687">MKKRRCQHCGEDISHRPSHHYLCYSCWSGSQSTSPTTNTYISDFESKPSRYNPTYEERYKGDAEYDMGPYWDYDEYPPENL</sequence>
<keyword evidence="2" id="KW-1185">Reference proteome</keyword>
<dbReference type="EMBL" id="JAOVQM010000001">
    <property type="protein sequence ID" value="MCV2231236.1"/>
    <property type="molecule type" value="Genomic_DNA"/>
</dbReference>
<evidence type="ECO:0000313" key="2">
    <source>
        <dbReference type="Proteomes" id="UP001177160"/>
    </source>
</evidence>
<dbReference type="Proteomes" id="UP001177160">
    <property type="component" value="Unassembled WGS sequence"/>
</dbReference>
<accession>A0ABT2Y3B3</accession>